<accession>A2FI42</accession>
<keyword evidence="2" id="KW-0808">Transferase</keyword>
<dbReference type="EMBL" id="DS113806">
    <property type="protein sequence ID" value="EAX95429.1"/>
    <property type="molecule type" value="Genomic_DNA"/>
</dbReference>
<dbReference type="PROSITE" id="PS00108">
    <property type="entry name" value="PROTEIN_KINASE_ST"/>
    <property type="match status" value="1"/>
</dbReference>
<dbReference type="Pfam" id="PF00069">
    <property type="entry name" value="Pkinase"/>
    <property type="match status" value="1"/>
</dbReference>
<sequence length="352" mass="40676">MNLERPVPLNPKGYILDKFIAEGGFSEVWLGRHEESNTQVAIKVFYKRTMDSKIKLNDFKNEVHIHKQLLHPFLVRFYETLENCFYYYIIMEFLPGKTLKQMIVDKSSIEDNTLRTWAVQFLMAIDYLHTIPQVCHMDLKASNLIVDSDNNIRLIDFGISRPITNNTVQNDKQGTLYYFAPERFNEETVTTKVDIWSFGVILYYMFSKTLPFSGESPAETAQLIKNSEPCYLDEIPQDITDLIKSCLIKDPASRISMEQIKKIHWVSEIYSEMQGKCGDMGALNSTNQKFISILRVLEQDSSCSNPGSIRLRKRSTAMRRISSSGRFKVIDYKLANFGSSPNFFNNSPEEEQ</sequence>
<dbReference type="Gene3D" id="1.10.510.10">
    <property type="entry name" value="Transferase(Phosphotransferase) domain 1"/>
    <property type="match status" value="1"/>
</dbReference>
<keyword evidence="1" id="KW-0723">Serine/threonine-protein kinase</keyword>
<dbReference type="PROSITE" id="PS50011">
    <property type="entry name" value="PROTEIN_KINASE_DOM"/>
    <property type="match status" value="1"/>
</dbReference>
<organism evidence="7 8">
    <name type="scientific">Trichomonas vaginalis (strain ATCC PRA-98 / G3)</name>
    <dbReference type="NCBI Taxonomy" id="412133"/>
    <lineage>
        <taxon>Eukaryota</taxon>
        <taxon>Metamonada</taxon>
        <taxon>Parabasalia</taxon>
        <taxon>Trichomonadida</taxon>
        <taxon>Trichomonadidae</taxon>
        <taxon>Trichomonas</taxon>
    </lineage>
</organism>
<gene>
    <name evidence="7" type="ORF">TVAG_368300</name>
</gene>
<dbReference type="VEuPathDB" id="TrichDB:TVAG_368300"/>
<dbReference type="InParanoid" id="A2FI42"/>
<dbReference type="GO" id="GO:0004674">
    <property type="term" value="F:protein serine/threonine kinase activity"/>
    <property type="evidence" value="ECO:0000318"/>
    <property type="project" value="GO_Central"/>
</dbReference>
<proteinExistence type="predicted"/>
<dbReference type="SMART" id="SM00220">
    <property type="entry name" value="S_TKc"/>
    <property type="match status" value="1"/>
</dbReference>
<dbReference type="SMR" id="A2FI42"/>
<evidence type="ECO:0000313" key="8">
    <source>
        <dbReference type="Proteomes" id="UP000001542"/>
    </source>
</evidence>
<dbReference type="RefSeq" id="XP_001308359.1">
    <property type="nucleotide sequence ID" value="XM_001308358.1"/>
</dbReference>
<dbReference type="AlphaFoldDB" id="A2FI42"/>
<protein>
    <submittedName>
        <fullName evidence="7">CAMK family protein kinase</fullName>
    </submittedName>
</protein>
<keyword evidence="8" id="KW-1185">Reference proteome</keyword>
<reference evidence="7" key="1">
    <citation type="submission" date="2006-10" db="EMBL/GenBank/DDBJ databases">
        <authorList>
            <person name="Amadeo P."/>
            <person name="Zhao Q."/>
            <person name="Wortman J."/>
            <person name="Fraser-Liggett C."/>
            <person name="Carlton J."/>
        </authorList>
    </citation>
    <scope>NUCLEOTIDE SEQUENCE</scope>
    <source>
        <strain evidence="7">G3</strain>
    </source>
</reference>
<keyword evidence="5" id="KW-0067">ATP-binding</keyword>
<evidence type="ECO:0000256" key="3">
    <source>
        <dbReference type="ARBA" id="ARBA00022741"/>
    </source>
</evidence>
<dbReference type="GO" id="GO:0005524">
    <property type="term" value="F:ATP binding"/>
    <property type="evidence" value="ECO:0007669"/>
    <property type="project" value="UniProtKB-KW"/>
</dbReference>
<dbReference type="VEuPathDB" id="TrichDB:TVAGG3_0365150"/>
<dbReference type="PANTHER" id="PTHR24346:SF82">
    <property type="entry name" value="KP78A-RELATED"/>
    <property type="match status" value="1"/>
</dbReference>
<dbReference type="InterPro" id="IPR011009">
    <property type="entry name" value="Kinase-like_dom_sf"/>
</dbReference>
<dbReference type="Proteomes" id="UP000001542">
    <property type="component" value="Unassembled WGS sequence"/>
</dbReference>
<evidence type="ECO:0000313" key="7">
    <source>
        <dbReference type="EMBL" id="EAX95429.1"/>
    </source>
</evidence>
<evidence type="ECO:0000256" key="1">
    <source>
        <dbReference type="ARBA" id="ARBA00022527"/>
    </source>
</evidence>
<dbReference type="FunFam" id="1.10.510.10:FF:001233">
    <property type="entry name" value="CAMK family protein kinase"/>
    <property type="match status" value="1"/>
</dbReference>
<dbReference type="InterPro" id="IPR008271">
    <property type="entry name" value="Ser/Thr_kinase_AS"/>
</dbReference>
<dbReference type="eggNOG" id="KOG0586">
    <property type="taxonomic scope" value="Eukaryota"/>
</dbReference>
<reference evidence="7" key="2">
    <citation type="journal article" date="2007" name="Science">
        <title>Draft genome sequence of the sexually transmitted pathogen Trichomonas vaginalis.</title>
        <authorList>
            <person name="Carlton J.M."/>
            <person name="Hirt R.P."/>
            <person name="Silva J.C."/>
            <person name="Delcher A.L."/>
            <person name="Schatz M."/>
            <person name="Zhao Q."/>
            <person name="Wortman J.R."/>
            <person name="Bidwell S.L."/>
            <person name="Alsmark U.C.M."/>
            <person name="Besteiro S."/>
            <person name="Sicheritz-Ponten T."/>
            <person name="Noel C.J."/>
            <person name="Dacks J.B."/>
            <person name="Foster P.G."/>
            <person name="Simillion C."/>
            <person name="Van de Peer Y."/>
            <person name="Miranda-Saavedra D."/>
            <person name="Barton G.J."/>
            <person name="Westrop G.D."/>
            <person name="Mueller S."/>
            <person name="Dessi D."/>
            <person name="Fiori P.L."/>
            <person name="Ren Q."/>
            <person name="Paulsen I."/>
            <person name="Zhang H."/>
            <person name="Bastida-Corcuera F.D."/>
            <person name="Simoes-Barbosa A."/>
            <person name="Brown M.T."/>
            <person name="Hayes R.D."/>
            <person name="Mukherjee M."/>
            <person name="Okumura C.Y."/>
            <person name="Schneider R."/>
            <person name="Smith A.J."/>
            <person name="Vanacova S."/>
            <person name="Villalvazo M."/>
            <person name="Haas B.J."/>
            <person name="Pertea M."/>
            <person name="Feldblyum T.V."/>
            <person name="Utterback T.R."/>
            <person name="Shu C.L."/>
            <person name="Osoegawa K."/>
            <person name="de Jong P.J."/>
            <person name="Hrdy I."/>
            <person name="Horvathova L."/>
            <person name="Zubacova Z."/>
            <person name="Dolezal P."/>
            <person name="Malik S.B."/>
            <person name="Logsdon J.M. Jr."/>
            <person name="Henze K."/>
            <person name="Gupta A."/>
            <person name="Wang C.C."/>
            <person name="Dunne R.L."/>
            <person name="Upcroft J.A."/>
            <person name="Upcroft P."/>
            <person name="White O."/>
            <person name="Salzberg S.L."/>
            <person name="Tang P."/>
            <person name="Chiu C.-H."/>
            <person name="Lee Y.-S."/>
            <person name="Embley T.M."/>
            <person name="Coombs G.H."/>
            <person name="Mottram J.C."/>
            <person name="Tachezy J."/>
            <person name="Fraser-Liggett C.M."/>
            <person name="Johnson P.J."/>
        </authorList>
    </citation>
    <scope>NUCLEOTIDE SEQUENCE [LARGE SCALE GENOMIC DNA]</scope>
    <source>
        <strain evidence="7">G3</strain>
    </source>
</reference>
<evidence type="ECO:0000256" key="2">
    <source>
        <dbReference type="ARBA" id="ARBA00022679"/>
    </source>
</evidence>
<dbReference type="STRING" id="5722.A2FI42"/>
<evidence type="ECO:0000259" key="6">
    <source>
        <dbReference type="PROSITE" id="PS50011"/>
    </source>
</evidence>
<keyword evidence="4 7" id="KW-0418">Kinase</keyword>
<keyword evidence="3" id="KW-0547">Nucleotide-binding</keyword>
<name>A2FI42_TRIV3</name>
<dbReference type="SUPFAM" id="SSF56112">
    <property type="entry name" value="Protein kinase-like (PK-like)"/>
    <property type="match status" value="1"/>
</dbReference>
<dbReference type="KEGG" id="tva:4753187"/>
<evidence type="ECO:0000256" key="4">
    <source>
        <dbReference type="ARBA" id="ARBA00022777"/>
    </source>
</evidence>
<feature type="domain" description="Protein kinase" evidence="6">
    <location>
        <begin position="14"/>
        <end position="266"/>
    </location>
</feature>
<dbReference type="OrthoDB" id="1250460at2759"/>
<dbReference type="InterPro" id="IPR000719">
    <property type="entry name" value="Prot_kinase_dom"/>
</dbReference>
<evidence type="ECO:0000256" key="5">
    <source>
        <dbReference type="ARBA" id="ARBA00022840"/>
    </source>
</evidence>
<dbReference type="PANTHER" id="PTHR24346">
    <property type="entry name" value="MAP/MICROTUBULE AFFINITY-REGULATING KINASE"/>
    <property type="match status" value="1"/>
</dbReference>